<feature type="region of interest" description="Disordered" evidence="1">
    <location>
        <begin position="76"/>
        <end position="105"/>
    </location>
</feature>
<dbReference type="EMBL" id="CAXAMM010042629">
    <property type="protein sequence ID" value="CAK9105885.1"/>
    <property type="molecule type" value="Genomic_DNA"/>
</dbReference>
<keyword evidence="3" id="KW-1185">Reference proteome</keyword>
<sequence length="237" mass="24581">MGTFGLPAPPTPPPTPPQPSEEDVLIPDGSAGQIAHMATSKSTALAAQSITSRHITGAAEKLRSAATKGCLSNVARLSATRSEDARGSPGLQSAESIPPSPPKLAEKCSTRLRLADRLDLANAADSSCSGETEYHPQPWSLPVADANRAPGTSTNSTTSSARSLKLSCKDSLDGTTAAPASVGEAPNRASQLVQHVAAQVTAKELAELRSFRNPPAVVCQVLEVQRSSLDQKRDSNV</sequence>
<feature type="compositionally biased region" description="Pro residues" evidence="1">
    <location>
        <begin position="7"/>
        <end position="19"/>
    </location>
</feature>
<dbReference type="GO" id="GO:0008168">
    <property type="term" value="F:methyltransferase activity"/>
    <property type="evidence" value="ECO:0007669"/>
    <property type="project" value="UniProtKB-KW"/>
</dbReference>
<proteinExistence type="predicted"/>
<protein>
    <submittedName>
        <fullName evidence="2">Dual-specificity RNA methyltransferase RlmN 1</fullName>
    </submittedName>
</protein>
<keyword evidence="2" id="KW-0489">Methyltransferase</keyword>
<evidence type="ECO:0000313" key="3">
    <source>
        <dbReference type="Proteomes" id="UP001642464"/>
    </source>
</evidence>
<feature type="region of interest" description="Disordered" evidence="1">
    <location>
        <begin position="126"/>
        <end position="189"/>
    </location>
</feature>
<evidence type="ECO:0000313" key="2">
    <source>
        <dbReference type="EMBL" id="CAK9105885.1"/>
    </source>
</evidence>
<comment type="caution">
    <text evidence="2">The sequence shown here is derived from an EMBL/GenBank/DDBJ whole genome shotgun (WGS) entry which is preliminary data.</text>
</comment>
<accession>A0ABP0S0M4</accession>
<feature type="region of interest" description="Disordered" evidence="1">
    <location>
        <begin position="1"/>
        <end position="24"/>
    </location>
</feature>
<reference evidence="2 3" key="1">
    <citation type="submission" date="2024-02" db="EMBL/GenBank/DDBJ databases">
        <authorList>
            <person name="Chen Y."/>
            <person name="Shah S."/>
            <person name="Dougan E. K."/>
            <person name="Thang M."/>
            <person name="Chan C."/>
        </authorList>
    </citation>
    <scope>NUCLEOTIDE SEQUENCE [LARGE SCALE GENOMIC DNA]</scope>
</reference>
<name>A0ABP0S0M4_9DINO</name>
<keyword evidence="2" id="KW-0808">Transferase</keyword>
<evidence type="ECO:0000256" key="1">
    <source>
        <dbReference type="SAM" id="MobiDB-lite"/>
    </source>
</evidence>
<gene>
    <name evidence="2" type="ORF">SCF082_LOCUS49342</name>
</gene>
<organism evidence="2 3">
    <name type="scientific">Durusdinium trenchii</name>
    <dbReference type="NCBI Taxonomy" id="1381693"/>
    <lineage>
        <taxon>Eukaryota</taxon>
        <taxon>Sar</taxon>
        <taxon>Alveolata</taxon>
        <taxon>Dinophyceae</taxon>
        <taxon>Suessiales</taxon>
        <taxon>Symbiodiniaceae</taxon>
        <taxon>Durusdinium</taxon>
    </lineage>
</organism>
<dbReference type="Proteomes" id="UP001642464">
    <property type="component" value="Unassembled WGS sequence"/>
</dbReference>
<dbReference type="GO" id="GO:0032259">
    <property type="term" value="P:methylation"/>
    <property type="evidence" value="ECO:0007669"/>
    <property type="project" value="UniProtKB-KW"/>
</dbReference>